<reference evidence="1 2" key="1">
    <citation type="journal article" date="2018" name="Syst. Appl. Microbiol.">
        <title>Characterization and high-quality draft genome sequence of Herbivorax saccincola A7, an anaerobic, alkaliphilic, thermophilic, cellulolytic, and xylanolytic bacterium.</title>
        <authorList>
            <person name="Aikawa S."/>
            <person name="Baramee S."/>
            <person name="Sermsathanaswadi J."/>
            <person name="Thianheng P."/>
            <person name="Tachaapaikoon C."/>
            <person name="Shikata A."/>
            <person name="Waeonukul R."/>
            <person name="Pason P."/>
            <person name="Ratanakhanokchai K."/>
            <person name="Kosugi A."/>
        </authorList>
    </citation>
    <scope>NUCLEOTIDE SEQUENCE [LARGE SCALE GENOMIC DNA]</scope>
    <source>
        <strain evidence="1 2">A7</strain>
    </source>
</reference>
<sequence>MFFYVNNIIFSVYLIKCIKKSLGIKGFGYISFIYMYLKGKLVCFRYNTKVPVLFSDISPHIFYPYKKNNYLICE</sequence>
<dbReference type="EMBL" id="NEMB01000003">
    <property type="protein sequence ID" value="PQQ66315.1"/>
    <property type="molecule type" value="Genomic_DNA"/>
</dbReference>
<protein>
    <submittedName>
        <fullName evidence="1">Uncharacterized protein</fullName>
    </submittedName>
</protein>
<name>A0A2S8R959_9FIRM</name>
<evidence type="ECO:0000313" key="2">
    <source>
        <dbReference type="Proteomes" id="UP000239720"/>
    </source>
</evidence>
<organism evidence="1 2">
    <name type="scientific">Acetivibrio saccincola</name>
    <dbReference type="NCBI Taxonomy" id="1677857"/>
    <lineage>
        <taxon>Bacteria</taxon>
        <taxon>Bacillati</taxon>
        <taxon>Bacillota</taxon>
        <taxon>Clostridia</taxon>
        <taxon>Eubacteriales</taxon>
        <taxon>Oscillospiraceae</taxon>
        <taxon>Acetivibrio</taxon>
    </lineage>
</organism>
<accession>A0A2S8R959</accession>
<gene>
    <name evidence="1" type="ORF">B9R14_05830</name>
</gene>
<evidence type="ECO:0000313" key="1">
    <source>
        <dbReference type="EMBL" id="PQQ66315.1"/>
    </source>
</evidence>
<proteinExistence type="predicted"/>
<dbReference type="AlphaFoldDB" id="A0A2S8R959"/>
<comment type="caution">
    <text evidence="1">The sequence shown here is derived from an EMBL/GenBank/DDBJ whole genome shotgun (WGS) entry which is preliminary data.</text>
</comment>
<dbReference type="Proteomes" id="UP000239720">
    <property type="component" value="Unassembled WGS sequence"/>
</dbReference>